<accession>A0A3N9WBE2</accession>
<evidence type="ECO:0000313" key="2">
    <source>
        <dbReference type="Proteomes" id="UP000282312"/>
    </source>
</evidence>
<keyword evidence="2" id="KW-1185">Reference proteome</keyword>
<protein>
    <submittedName>
        <fullName evidence="1">Uncharacterized protein</fullName>
    </submittedName>
</protein>
<evidence type="ECO:0000313" key="1">
    <source>
        <dbReference type="EMBL" id="RQW98150.1"/>
    </source>
</evidence>
<proteinExistence type="predicted"/>
<dbReference type="AlphaFoldDB" id="A0A3N9WBE2"/>
<gene>
    <name evidence="1" type="ORF">DLJ59_27725</name>
</gene>
<reference evidence="1 2" key="1">
    <citation type="submission" date="2018-05" db="EMBL/GenBank/DDBJ databases">
        <title>Micromonospora from Atacama Desert.</title>
        <authorList>
            <person name="Carro L."/>
            <person name="Goodfellow M."/>
            <person name="Klenk H.-P."/>
        </authorList>
    </citation>
    <scope>NUCLEOTIDE SEQUENCE [LARGE SCALE GENOMIC DNA]</scope>
    <source>
        <strain evidence="1 2">LB39</strain>
    </source>
</reference>
<dbReference type="Proteomes" id="UP000282312">
    <property type="component" value="Unassembled WGS sequence"/>
</dbReference>
<dbReference type="EMBL" id="QGSZ01000302">
    <property type="protein sequence ID" value="RQW98150.1"/>
    <property type="molecule type" value="Genomic_DNA"/>
</dbReference>
<name>A0A3N9WBE2_9ACTN</name>
<comment type="caution">
    <text evidence="1">The sequence shown here is derived from an EMBL/GenBank/DDBJ whole genome shotgun (WGS) entry which is preliminary data.</text>
</comment>
<organism evidence="1 2">
    <name type="scientific">Micromonospora inaquosa</name>
    <dbReference type="NCBI Taxonomy" id="2203716"/>
    <lineage>
        <taxon>Bacteria</taxon>
        <taxon>Bacillati</taxon>
        <taxon>Actinomycetota</taxon>
        <taxon>Actinomycetes</taxon>
        <taxon>Micromonosporales</taxon>
        <taxon>Micromonosporaceae</taxon>
        <taxon>Micromonospora</taxon>
    </lineage>
</organism>
<sequence length="86" mass="8864">MGRLDVSEDLPGGHVAVPRESIHAAAAEIAKRLRRPVQELGSTATFRSMTVIGGLSSSGEPRLLGRPARLCGFAIRGSGPGSGPSE</sequence>